<organism evidence="2 3">
    <name type="scientific">Prevotella amnii CRIS 21A-A</name>
    <dbReference type="NCBI Taxonomy" id="679191"/>
    <lineage>
        <taxon>Bacteria</taxon>
        <taxon>Pseudomonadati</taxon>
        <taxon>Bacteroidota</taxon>
        <taxon>Bacteroidia</taxon>
        <taxon>Bacteroidales</taxon>
        <taxon>Prevotellaceae</taxon>
        <taxon>Prevotella</taxon>
    </lineage>
</organism>
<comment type="caution">
    <text evidence="2">The sequence shown here is derived from an EMBL/GenBank/DDBJ whole genome shotgun (WGS) entry which is preliminary data.</text>
</comment>
<dbReference type="EMBL" id="ADFQ01000019">
    <property type="protein sequence ID" value="EFN91744.1"/>
    <property type="molecule type" value="Genomic_DNA"/>
</dbReference>
<dbReference type="Proteomes" id="UP000016016">
    <property type="component" value="Unassembled WGS sequence"/>
</dbReference>
<accession>E1GUC2</accession>
<dbReference type="eggNOG" id="ENOG502ZP5H">
    <property type="taxonomic scope" value="Bacteria"/>
</dbReference>
<dbReference type="AlphaFoldDB" id="E1GUC2"/>
<keyword evidence="1" id="KW-0175">Coiled coil</keyword>
<feature type="coiled-coil region" evidence="1">
    <location>
        <begin position="127"/>
        <end position="161"/>
    </location>
</feature>
<feature type="coiled-coil region" evidence="1">
    <location>
        <begin position="272"/>
        <end position="329"/>
    </location>
</feature>
<gene>
    <name evidence="2" type="ORF">HMPREF9018_0423</name>
</gene>
<evidence type="ECO:0000256" key="1">
    <source>
        <dbReference type="SAM" id="Coils"/>
    </source>
</evidence>
<proteinExistence type="predicted"/>
<reference evidence="2 3" key="1">
    <citation type="submission" date="2010-09" db="EMBL/GenBank/DDBJ databases">
        <authorList>
            <person name="Harkins D.M."/>
            <person name="Madupu R."/>
            <person name="Durkin A.S."/>
            <person name="Torralba M."/>
            <person name="Methe B."/>
            <person name="Sutton G.G."/>
            <person name="Nelson K.E."/>
        </authorList>
    </citation>
    <scope>NUCLEOTIDE SEQUENCE [LARGE SCALE GENOMIC DNA]</scope>
    <source>
        <strain evidence="2 3">CRIS 21A-A</strain>
    </source>
</reference>
<sequence>MEYTKIPMCTPLKTKDMNNELTIVKQENIAQIVQAAPQSYKDNSLSHDKCVEAGLKILSLIEQNGGNMTDELDQAAAVFIEKARKTVKKMNERRSPVTKLFDQIRTEFTVLENDIDPTKANTVSYKLQQLRNAFAAKKRAEEEKRRQEELAKQQAVQARERFKLDIEYNLKVQFQSELNKNLNALKNIDNAVTLENYEKSLNDINTYSTSLSPVWINNLRATVRVPYNITAAEAEAIEMGVSHSLCKKFKEQYGFEVGEMKTYILDHLPSKKANLEQIAKSNEAEAARLKEEMQKKEREEAARLEQERMKCEEEERKQAEMKKQAAEMDGLFAGQATMAAYQPKTKVTKKLHLLNPEGILPVITMWWSHEGCKMSVDELTKTFKKQITFCEKQANKEGTFIQDESVEYINDVKAK</sequence>
<evidence type="ECO:0000313" key="3">
    <source>
        <dbReference type="Proteomes" id="UP000016016"/>
    </source>
</evidence>
<protein>
    <submittedName>
        <fullName evidence="2">Uncharacterized protein</fullName>
    </submittedName>
</protein>
<name>E1GUC2_9BACT</name>
<evidence type="ECO:0000313" key="2">
    <source>
        <dbReference type="EMBL" id="EFN91744.1"/>
    </source>
</evidence>